<evidence type="ECO:0000313" key="2">
    <source>
        <dbReference type="EMBL" id="MCE5973840.1"/>
    </source>
</evidence>
<feature type="transmembrane region" description="Helical" evidence="1">
    <location>
        <begin position="120"/>
        <end position="143"/>
    </location>
</feature>
<evidence type="ECO:0000256" key="1">
    <source>
        <dbReference type="SAM" id="Phobius"/>
    </source>
</evidence>
<feature type="transmembrane region" description="Helical" evidence="1">
    <location>
        <begin position="155"/>
        <end position="175"/>
    </location>
</feature>
<organism evidence="2 3">
    <name type="scientific">Rhodobacter flavimaris</name>
    <dbReference type="NCBI Taxonomy" id="2907145"/>
    <lineage>
        <taxon>Bacteria</taxon>
        <taxon>Pseudomonadati</taxon>
        <taxon>Pseudomonadota</taxon>
        <taxon>Alphaproteobacteria</taxon>
        <taxon>Rhodobacterales</taxon>
        <taxon>Rhodobacter group</taxon>
        <taxon>Rhodobacter</taxon>
    </lineage>
</organism>
<accession>A0ABS8YX17</accession>
<dbReference type="EMBL" id="JAJUOS010000007">
    <property type="protein sequence ID" value="MCE5973840.1"/>
    <property type="molecule type" value="Genomic_DNA"/>
</dbReference>
<keyword evidence="1" id="KW-1133">Transmembrane helix</keyword>
<feature type="transmembrane region" description="Helical" evidence="1">
    <location>
        <begin position="24"/>
        <end position="45"/>
    </location>
</feature>
<comment type="caution">
    <text evidence="2">The sequence shown here is derived from an EMBL/GenBank/DDBJ whole genome shotgun (WGS) entry which is preliminary data.</text>
</comment>
<gene>
    <name evidence="2" type="ORF">LZA78_10140</name>
</gene>
<feature type="transmembrane region" description="Helical" evidence="1">
    <location>
        <begin position="89"/>
        <end position="108"/>
    </location>
</feature>
<feature type="transmembrane region" description="Helical" evidence="1">
    <location>
        <begin position="57"/>
        <end position="77"/>
    </location>
</feature>
<sequence>MKTDDLIAELAGAPAPQPLNTARMAGSVLAAIALPAVLFLTALGVRDGLGGYLAQPVVALKTLLPALICVAALTALLRLSRPEITRPGLGWLALPLAIAAALVLRSLFTAPPDAWFAEATVFYVAECMGGILVLSLVPAWAALRVARQGASTAPRLSGLMAGLAAASGAATGYSLFCVQDNPMFFVIWYGLIITAVTLVSGALGARLLRW</sequence>
<feature type="transmembrane region" description="Helical" evidence="1">
    <location>
        <begin position="187"/>
        <end position="208"/>
    </location>
</feature>
<protein>
    <submittedName>
        <fullName evidence="2">NrsF family protein</fullName>
    </submittedName>
</protein>
<proteinExistence type="predicted"/>
<keyword evidence="1" id="KW-0472">Membrane</keyword>
<dbReference type="Proteomes" id="UP001521181">
    <property type="component" value="Unassembled WGS sequence"/>
</dbReference>
<dbReference type="Pfam" id="PF06532">
    <property type="entry name" value="NrsF"/>
    <property type="match status" value="1"/>
</dbReference>
<keyword evidence="3" id="KW-1185">Reference proteome</keyword>
<reference evidence="2 3" key="1">
    <citation type="submission" date="2021-12" db="EMBL/GenBank/DDBJ databases">
        <title>Sinirhodobacter sp. WL0062 is a bacterium isolated from seawater.</title>
        <authorList>
            <person name="Wang L."/>
            <person name="He W."/>
            <person name="Zhang D.-F."/>
        </authorList>
    </citation>
    <scope>NUCLEOTIDE SEQUENCE [LARGE SCALE GENOMIC DNA]</scope>
    <source>
        <strain evidence="2 3">WL0062</strain>
    </source>
</reference>
<keyword evidence="1" id="KW-0812">Transmembrane</keyword>
<name>A0ABS8YX17_9RHOB</name>
<evidence type="ECO:0000313" key="3">
    <source>
        <dbReference type="Proteomes" id="UP001521181"/>
    </source>
</evidence>
<dbReference type="RefSeq" id="WP_233676819.1">
    <property type="nucleotide sequence ID" value="NZ_JAJUOS010000007.1"/>
</dbReference>
<dbReference type="InterPro" id="IPR009495">
    <property type="entry name" value="NrsF"/>
</dbReference>